<name>A0A1H2AY14_9PSED</name>
<dbReference type="Proteomes" id="UP000198481">
    <property type="component" value="Chromosome I"/>
</dbReference>
<dbReference type="EMBL" id="PEGB01000022">
    <property type="protein sequence ID" value="RLU05236.1"/>
    <property type="molecule type" value="Genomic_DNA"/>
</dbReference>
<evidence type="ECO:0000313" key="3">
    <source>
        <dbReference type="EMBL" id="RLU04522.1"/>
    </source>
</evidence>
<dbReference type="PRINTS" id="PR00080">
    <property type="entry name" value="SDRFAMILY"/>
</dbReference>
<evidence type="ECO:0000313" key="8">
    <source>
        <dbReference type="Proteomes" id="UP000282672"/>
    </source>
</evidence>
<dbReference type="FunFam" id="3.40.50.720:FF:000084">
    <property type="entry name" value="Short-chain dehydrogenase reductase"/>
    <property type="match status" value="1"/>
</dbReference>
<dbReference type="AlphaFoldDB" id="A0A1H2AY14"/>
<dbReference type="PRINTS" id="PR00081">
    <property type="entry name" value="GDHRDH"/>
</dbReference>
<dbReference type="SUPFAM" id="SSF51735">
    <property type="entry name" value="NAD(P)-binding Rossmann-fold domains"/>
    <property type="match status" value="1"/>
</dbReference>
<proteinExistence type="inferred from homology"/>
<protein>
    <submittedName>
        <fullName evidence="5">NAD(P)-dependent dehydrogenase, short-chain alcohol dehydrogenase family</fullName>
    </submittedName>
    <submittedName>
        <fullName evidence="3">NAD(P)-dependent oxidoreductase</fullName>
    </submittedName>
</protein>
<sequence length="264" mass="27798">MNIDLSSKTALVTGSTQGIGFAIAKGLAQSGAEVVINGRKQDAVDAAVSQLKKLLPNAKVRGIAADAGTAEGCKSMVAALPHVDILVNNVGIYGPQDFFETEDEVWEKFFEVNVMSGVRLSRAYLEGMAKNAWGRVVFISSESALNIPADMIHYGFTKTSNLSISRGLAKRMAGTGVTVNAVLPGPTLSEGLQEMLKDEQQKSGESMEKVAADFVMANRPTSIIQRAAEMEEVANMVVYVASPQASATTGAALRVDGGVVDSLA</sequence>
<dbReference type="PANTHER" id="PTHR43943">
    <property type="entry name" value="DEHYDROGENASE/REDUCTASE (SDR FAMILY) MEMBER 4"/>
    <property type="match status" value="1"/>
</dbReference>
<evidence type="ECO:0000313" key="5">
    <source>
        <dbReference type="EMBL" id="SDT50905.1"/>
    </source>
</evidence>
<organism evidence="5 6">
    <name type="scientific">Pseudomonas prosekii</name>
    <dbReference type="NCBI Taxonomy" id="1148509"/>
    <lineage>
        <taxon>Bacteria</taxon>
        <taxon>Pseudomonadati</taxon>
        <taxon>Pseudomonadota</taxon>
        <taxon>Gammaproteobacteria</taxon>
        <taxon>Pseudomonadales</taxon>
        <taxon>Pseudomonadaceae</taxon>
        <taxon>Pseudomonas</taxon>
    </lineage>
</organism>
<dbReference type="InterPro" id="IPR002347">
    <property type="entry name" value="SDR_fam"/>
</dbReference>
<dbReference type="Gene3D" id="3.40.50.720">
    <property type="entry name" value="NAD(P)-binding Rossmann-like Domain"/>
    <property type="match status" value="1"/>
</dbReference>
<dbReference type="PANTHER" id="PTHR43943:SF2">
    <property type="entry name" value="DEHYDROGENASE_REDUCTASE 4"/>
    <property type="match status" value="1"/>
</dbReference>
<dbReference type="Pfam" id="PF00106">
    <property type="entry name" value="adh_short"/>
    <property type="match status" value="1"/>
</dbReference>
<dbReference type="CDD" id="cd05233">
    <property type="entry name" value="SDR_c"/>
    <property type="match status" value="1"/>
</dbReference>
<evidence type="ECO:0000256" key="1">
    <source>
        <dbReference type="ARBA" id="ARBA00006484"/>
    </source>
</evidence>
<dbReference type="EMBL" id="LT629762">
    <property type="protein sequence ID" value="SDT50905.1"/>
    <property type="molecule type" value="Genomic_DNA"/>
</dbReference>
<evidence type="ECO:0000313" key="4">
    <source>
        <dbReference type="EMBL" id="RLU05236.1"/>
    </source>
</evidence>
<dbReference type="Proteomes" id="UP000282140">
    <property type="component" value="Unassembled WGS sequence"/>
</dbReference>
<dbReference type="RefSeq" id="WP_092279886.1">
    <property type="nucleotide sequence ID" value="NZ_LT629762.1"/>
</dbReference>
<evidence type="ECO:0000313" key="6">
    <source>
        <dbReference type="Proteomes" id="UP000198481"/>
    </source>
</evidence>
<dbReference type="InterPro" id="IPR036291">
    <property type="entry name" value="NAD(P)-bd_dom_sf"/>
</dbReference>
<reference evidence="5 6" key="1">
    <citation type="submission" date="2016-10" db="EMBL/GenBank/DDBJ databases">
        <authorList>
            <person name="de Groot N.N."/>
        </authorList>
    </citation>
    <scope>NUCLEOTIDE SEQUENCE [LARGE SCALE GENOMIC DNA]</scope>
    <source>
        <strain evidence="5 6">LMG 26867</strain>
    </source>
</reference>
<dbReference type="Proteomes" id="UP000282672">
    <property type="component" value="Unassembled WGS sequence"/>
</dbReference>
<accession>A0A1H2AY14</accession>
<gene>
    <name evidence="3" type="ORF">CS076_26570</name>
    <name evidence="4" type="ORF">CS078_24575</name>
    <name evidence="5" type="ORF">SAMN05216222_4781</name>
</gene>
<dbReference type="STRING" id="1148509.SAMN05216222_4781"/>
<dbReference type="EMBL" id="PEGA01000044">
    <property type="protein sequence ID" value="RLU04522.1"/>
    <property type="molecule type" value="Genomic_DNA"/>
</dbReference>
<evidence type="ECO:0000256" key="2">
    <source>
        <dbReference type="RuleBase" id="RU000363"/>
    </source>
</evidence>
<evidence type="ECO:0000313" key="7">
    <source>
        <dbReference type="Proteomes" id="UP000282140"/>
    </source>
</evidence>
<comment type="similarity">
    <text evidence="1 2">Belongs to the short-chain dehydrogenases/reductases (SDR) family.</text>
</comment>
<reference evidence="7 8" key="2">
    <citation type="journal article" date="2018" name="Front. Microbiol.">
        <title>Discovery of Phloeophagus Beetles as a Source of Pseudomonas Strains That Produce Potentially New Bioactive Substances and Description of Pseudomonas bohemica sp. nov.</title>
        <authorList>
            <person name="Saati-Santamaria Z."/>
            <person name="Lopez-Mondejar R."/>
            <person name="Jimenez-Gomez A."/>
            <person name="Diez-Mendez A."/>
            <person name="Vetrovsky T."/>
            <person name="Igual J.M."/>
            <person name="Velazquez E."/>
            <person name="Kolarik M."/>
            <person name="Rivas R."/>
            <person name="Garcia-Fraile P."/>
        </authorList>
    </citation>
    <scope>NUCLEOTIDE SEQUENCE [LARGE SCALE GENOMIC DNA]</scope>
    <source>
        <strain evidence="3 8">A2-NA12</strain>
        <strain evidence="4 7">A2-NA13</strain>
    </source>
</reference>
<keyword evidence="7" id="KW-1185">Reference proteome</keyword>